<feature type="region of interest" description="Disordered" evidence="1">
    <location>
        <begin position="491"/>
        <end position="530"/>
    </location>
</feature>
<feature type="domain" description="Novel toxin 15" evidence="2">
    <location>
        <begin position="553"/>
        <end position="707"/>
    </location>
</feature>
<sequence>MRAFPFTFYRDRFGSSYQILSHIGEAVHPAAELMRFSCPVSAQSFLRNLRVPIDFWRNFLTHSKHTGYAARSYNDREYQIRVIALQLIHRHIRVYQFPDLIKKAIRNHHGALYTFVKGPIPYPVEGLRPLTLQNEQQADQLLSSLNITKAEQWHYLLNDHGLLPEGANPHKTPVGEYQAIVAQSLIAGGLLAYQTRDAPTPPTPGEIDLPLQARDKPASLAPDTPKYFTELEYLYDDRSGIPEGVPYVATFSDGSQKQGMLDESGYVYIKDIPAGQVEVEFGDPQAKQQLDAARTELKSYLDSIVSEVQSRGKRLDAELNKLNVLEQGMVLTGAFMVGLYDSAADIVVTAKMIAETGIELISDIDELKLKTFNIVISGDIETAKQELEDLVAYGEETLGTMQETYTTLQLLYTDGEIKTLLTDFPEQYFKAMPAVEQAGAASGLALSLLFALVTGGAGAAAGAASKAPMFIKAAKKLQEIIALIKKVKLHKKQSRPHNNKIAEKTDKPKEDKLKEKEKKASSKPAPLAQHKVPCFHPYDKAKFKGMSPDAKREYLDEYNKQLRRQQETINSMSVNDFKAAREAYAAEGRNPLADGMQGGMRKKFKKDINENIGHSILKNNPETSRLEARELAKKQTSEIMKKLVALHEPDMVSGGYNQPNPKHMGRKDINESIGGSWNQGGRLAGIDDEVNKAVANKQGNGKMNLKLEVCRGNNLR</sequence>
<organism evidence="3">
    <name type="scientific">hydrothermal vent metagenome</name>
    <dbReference type="NCBI Taxonomy" id="652676"/>
    <lineage>
        <taxon>unclassified sequences</taxon>
        <taxon>metagenomes</taxon>
        <taxon>ecological metagenomes</taxon>
    </lineage>
</organism>
<feature type="compositionally biased region" description="Basic and acidic residues" evidence="1">
    <location>
        <begin position="500"/>
        <end position="520"/>
    </location>
</feature>
<gene>
    <name evidence="3" type="ORF">MNBD_GAMMA09-715</name>
</gene>
<accession>A0A3B0WZ60</accession>
<reference evidence="3" key="1">
    <citation type="submission" date="2018-06" db="EMBL/GenBank/DDBJ databases">
        <authorList>
            <person name="Zhirakovskaya E."/>
        </authorList>
    </citation>
    <scope>NUCLEOTIDE SEQUENCE</scope>
</reference>
<evidence type="ECO:0000313" key="3">
    <source>
        <dbReference type="EMBL" id="VAW61318.1"/>
    </source>
</evidence>
<name>A0A3B0WZ60_9ZZZZ</name>
<protein>
    <recommendedName>
        <fullName evidence="2">Novel toxin 15 domain-containing protein</fullName>
    </recommendedName>
</protein>
<proteinExistence type="predicted"/>
<dbReference type="InterPro" id="IPR028949">
    <property type="entry name" value="Ntox15"/>
</dbReference>
<evidence type="ECO:0000256" key="1">
    <source>
        <dbReference type="SAM" id="MobiDB-lite"/>
    </source>
</evidence>
<dbReference type="AlphaFoldDB" id="A0A3B0WZ60"/>
<evidence type="ECO:0000259" key="2">
    <source>
        <dbReference type="Pfam" id="PF15604"/>
    </source>
</evidence>
<dbReference type="EMBL" id="UOFI01000010">
    <property type="protein sequence ID" value="VAW61318.1"/>
    <property type="molecule type" value="Genomic_DNA"/>
</dbReference>
<dbReference type="Pfam" id="PF15604">
    <property type="entry name" value="Ntox15"/>
    <property type="match status" value="1"/>
</dbReference>